<dbReference type="InParanoid" id="A0A0V0QX98"/>
<evidence type="ECO:0000313" key="3">
    <source>
        <dbReference type="Proteomes" id="UP000054937"/>
    </source>
</evidence>
<organism evidence="2 3">
    <name type="scientific">Pseudocohnilembus persalinus</name>
    <name type="common">Ciliate</name>
    <dbReference type="NCBI Taxonomy" id="266149"/>
    <lineage>
        <taxon>Eukaryota</taxon>
        <taxon>Sar</taxon>
        <taxon>Alveolata</taxon>
        <taxon>Ciliophora</taxon>
        <taxon>Intramacronucleata</taxon>
        <taxon>Oligohymenophorea</taxon>
        <taxon>Scuticociliatia</taxon>
        <taxon>Philasterida</taxon>
        <taxon>Pseudocohnilembidae</taxon>
        <taxon>Pseudocohnilembus</taxon>
    </lineage>
</organism>
<evidence type="ECO:0000256" key="1">
    <source>
        <dbReference type="SAM" id="MobiDB-lite"/>
    </source>
</evidence>
<keyword evidence="3" id="KW-1185">Reference proteome</keyword>
<comment type="caution">
    <text evidence="2">The sequence shown here is derived from an EMBL/GenBank/DDBJ whole genome shotgun (WGS) entry which is preliminary data.</text>
</comment>
<dbReference type="EMBL" id="LDAU01000090">
    <property type="protein sequence ID" value="KRX07004.1"/>
    <property type="molecule type" value="Genomic_DNA"/>
</dbReference>
<feature type="region of interest" description="Disordered" evidence="1">
    <location>
        <begin position="96"/>
        <end position="157"/>
    </location>
</feature>
<dbReference type="Proteomes" id="UP000054937">
    <property type="component" value="Unassembled WGS sequence"/>
</dbReference>
<reference evidence="2 3" key="1">
    <citation type="journal article" date="2015" name="Sci. Rep.">
        <title>Genome of the facultative scuticociliatosis pathogen Pseudocohnilembus persalinus provides insight into its virulence through horizontal gene transfer.</title>
        <authorList>
            <person name="Xiong J."/>
            <person name="Wang G."/>
            <person name="Cheng J."/>
            <person name="Tian M."/>
            <person name="Pan X."/>
            <person name="Warren A."/>
            <person name="Jiang C."/>
            <person name="Yuan D."/>
            <person name="Miao W."/>
        </authorList>
    </citation>
    <scope>NUCLEOTIDE SEQUENCE [LARGE SCALE GENOMIC DNA]</scope>
    <source>
        <strain evidence="2">36N120E</strain>
    </source>
</reference>
<name>A0A0V0QX98_PSEPJ</name>
<dbReference type="AlphaFoldDB" id="A0A0V0QX98"/>
<protein>
    <submittedName>
        <fullName evidence="2">Uncharacterized protein</fullName>
    </submittedName>
</protein>
<feature type="compositionally biased region" description="Basic and acidic residues" evidence="1">
    <location>
        <begin position="105"/>
        <end position="121"/>
    </location>
</feature>
<feature type="compositionally biased region" description="Acidic residues" evidence="1">
    <location>
        <begin position="1"/>
        <end position="19"/>
    </location>
</feature>
<gene>
    <name evidence="2" type="ORF">PPERSA_07167</name>
</gene>
<feature type="compositionally biased region" description="Basic and acidic residues" evidence="1">
    <location>
        <begin position="20"/>
        <end position="30"/>
    </location>
</feature>
<evidence type="ECO:0000313" key="2">
    <source>
        <dbReference type="EMBL" id="KRX07004.1"/>
    </source>
</evidence>
<accession>A0A0V0QX98</accession>
<proteinExistence type="predicted"/>
<sequence>MASDQEDEYGINGDQEDDNQDPHFPEVERDRSDYIQFLLKKFKDQIPDELKDIQKDKVTKVIKKNKEFRKKEKTQQQIYQEIQDIFAGVTTKIDKKIVDKKKKDKKQEKTGSDNEDNKNEFNENNEYEDMSYNELYNKSDDEIYQSGGNDEQYDDYD</sequence>
<feature type="region of interest" description="Disordered" evidence="1">
    <location>
        <begin position="1"/>
        <end position="30"/>
    </location>
</feature>